<gene>
    <name evidence="1" type="ORF">NC661_04375</name>
</gene>
<evidence type="ECO:0000313" key="2">
    <source>
        <dbReference type="Proteomes" id="UP001145072"/>
    </source>
</evidence>
<keyword evidence="2" id="KW-1185">Reference proteome</keyword>
<proteinExistence type="predicted"/>
<sequence>MDIKTIKFHYPQHTITNNISIEIPYLCPHCEVSNNPTNAFLFVKNYVKGKSLLGLLHNCTGCSKNFFTLQMVEDKKGNIISSYPRAKNKAFGELLSGLSPQFIKLYNQAYTAEQLKNTELAGMGYRASLEVLIKDYALDFDLDSKDSIANLSLNNAIGKFFKGEESIISADVVRKLGNGYAHHWDNENDELSLEVLKTYLEIFIKQIEVKLMLKHPPTPTRMPN</sequence>
<reference evidence="1" key="1">
    <citation type="submission" date="2022-06" db="EMBL/GenBank/DDBJ databases">
        <title>Aquibacillus sp. a new bacterium isolated from soil saline samples.</title>
        <authorList>
            <person name="Galisteo C."/>
            <person name="De La Haba R."/>
            <person name="Sanchez-Porro C."/>
            <person name="Ventosa A."/>
        </authorList>
    </citation>
    <scope>NUCLEOTIDE SEQUENCE</scope>
    <source>
        <strain evidence="1">JCM 12387</strain>
    </source>
</reference>
<name>A0A9X3WLQ0_9BACI</name>
<evidence type="ECO:0000313" key="1">
    <source>
        <dbReference type="EMBL" id="MDC3419599.1"/>
    </source>
</evidence>
<dbReference type="RefSeq" id="WP_259866770.1">
    <property type="nucleotide sequence ID" value="NZ_JAMQJZ010000002.1"/>
</dbReference>
<organism evidence="1 2">
    <name type="scientific">Aquibacillus koreensis</name>
    <dbReference type="NCBI Taxonomy" id="279446"/>
    <lineage>
        <taxon>Bacteria</taxon>
        <taxon>Bacillati</taxon>
        <taxon>Bacillota</taxon>
        <taxon>Bacilli</taxon>
        <taxon>Bacillales</taxon>
        <taxon>Bacillaceae</taxon>
        <taxon>Aquibacillus</taxon>
    </lineage>
</organism>
<accession>A0A9X3WLQ0</accession>
<dbReference type="Proteomes" id="UP001145072">
    <property type="component" value="Unassembled WGS sequence"/>
</dbReference>
<dbReference type="AlphaFoldDB" id="A0A9X3WLQ0"/>
<dbReference type="EMBL" id="JAMQJZ010000002">
    <property type="protein sequence ID" value="MDC3419599.1"/>
    <property type="molecule type" value="Genomic_DNA"/>
</dbReference>
<comment type="caution">
    <text evidence="1">The sequence shown here is derived from an EMBL/GenBank/DDBJ whole genome shotgun (WGS) entry which is preliminary data.</text>
</comment>
<protein>
    <submittedName>
        <fullName evidence="1">DUF4145 domain-containing protein</fullName>
    </submittedName>
</protein>